<gene>
    <name evidence="3" type="ORF">SAMN05444003_1961</name>
</gene>
<organism evidence="3 4">
    <name type="scientific">Cognatiyoonia sediminum</name>
    <dbReference type="NCBI Taxonomy" id="1508389"/>
    <lineage>
        <taxon>Bacteria</taxon>
        <taxon>Pseudomonadati</taxon>
        <taxon>Pseudomonadota</taxon>
        <taxon>Alphaproteobacteria</taxon>
        <taxon>Rhodobacterales</taxon>
        <taxon>Paracoccaceae</taxon>
        <taxon>Cognatiyoonia</taxon>
    </lineage>
</organism>
<feature type="compositionally biased region" description="Polar residues" evidence="1">
    <location>
        <begin position="1"/>
        <end position="17"/>
    </location>
</feature>
<proteinExistence type="predicted"/>
<evidence type="ECO:0000259" key="2">
    <source>
        <dbReference type="PROSITE" id="PS50883"/>
    </source>
</evidence>
<dbReference type="STRING" id="1508389.SAMN05444003_1961"/>
<dbReference type="CDD" id="cd01948">
    <property type="entry name" value="EAL"/>
    <property type="match status" value="1"/>
</dbReference>
<dbReference type="PANTHER" id="PTHR33121">
    <property type="entry name" value="CYCLIC DI-GMP PHOSPHODIESTERASE PDEF"/>
    <property type="match status" value="1"/>
</dbReference>
<keyword evidence="4" id="KW-1185">Reference proteome</keyword>
<dbReference type="PANTHER" id="PTHR33121:SF79">
    <property type="entry name" value="CYCLIC DI-GMP PHOSPHODIESTERASE PDED-RELATED"/>
    <property type="match status" value="1"/>
</dbReference>
<reference evidence="3 4" key="1">
    <citation type="submission" date="2016-11" db="EMBL/GenBank/DDBJ databases">
        <authorList>
            <person name="Jaros S."/>
            <person name="Januszkiewicz K."/>
            <person name="Wedrychowicz H."/>
        </authorList>
    </citation>
    <scope>NUCLEOTIDE SEQUENCE [LARGE SCALE GENOMIC DNA]</scope>
    <source>
        <strain evidence="3 4">DSM 28715</strain>
    </source>
</reference>
<dbReference type="InterPro" id="IPR035919">
    <property type="entry name" value="EAL_sf"/>
</dbReference>
<dbReference type="Proteomes" id="UP000184074">
    <property type="component" value="Unassembled WGS sequence"/>
</dbReference>
<dbReference type="InterPro" id="IPR050706">
    <property type="entry name" value="Cyclic-di-GMP_PDE-like"/>
</dbReference>
<evidence type="ECO:0000256" key="1">
    <source>
        <dbReference type="SAM" id="MobiDB-lite"/>
    </source>
</evidence>
<dbReference type="SMART" id="SM00052">
    <property type="entry name" value="EAL"/>
    <property type="match status" value="1"/>
</dbReference>
<feature type="domain" description="EAL" evidence="2">
    <location>
        <begin position="30"/>
        <end position="270"/>
    </location>
</feature>
<dbReference type="AlphaFoldDB" id="A0A1M5Q164"/>
<dbReference type="PROSITE" id="PS50883">
    <property type="entry name" value="EAL"/>
    <property type="match status" value="1"/>
</dbReference>
<evidence type="ECO:0000313" key="4">
    <source>
        <dbReference type="Proteomes" id="UP000184074"/>
    </source>
</evidence>
<dbReference type="InterPro" id="IPR001633">
    <property type="entry name" value="EAL_dom"/>
</dbReference>
<dbReference type="GO" id="GO:0071111">
    <property type="term" value="F:cyclic-guanylate-specific phosphodiesterase activity"/>
    <property type="evidence" value="ECO:0007669"/>
    <property type="project" value="InterPro"/>
</dbReference>
<accession>A0A1M5Q164</accession>
<dbReference type="Gene3D" id="3.20.20.450">
    <property type="entry name" value="EAL domain"/>
    <property type="match status" value="1"/>
</dbReference>
<dbReference type="SUPFAM" id="SSF141868">
    <property type="entry name" value="EAL domain-like"/>
    <property type="match status" value="1"/>
</dbReference>
<dbReference type="Pfam" id="PF00563">
    <property type="entry name" value="EAL"/>
    <property type="match status" value="1"/>
</dbReference>
<feature type="region of interest" description="Disordered" evidence="1">
    <location>
        <begin position="1"/>
        <end position="21"/>
    </location>
</feature>
<protein>
    <submittedName>
        <fullName evidence="3">EAL domain, c-di-GMP-specific phosphodiesterase class I (Or its enzymatically inactive variant)</fullName>
    </submittedName>
</protein>
<sequence>MSQVLSMDLSPQSTEPTGSDPLSFAFASRDADILELVRSALAAGRAQLAYQPAVIAGTPKRIAFHETLIRVSDECGRVIPAAHFMPIIEETDLGRQIDAASLELAMKMLKHQPRVRLSVNVSARSLADWDWRRQLELGLASGISLRDHLIFEISETSAMQLHEVVIRFMEEMHPKGLSFALDGFGGGQTSFRHLRDFFFDFAKIDKSFVKDVHQDPNNQVLVEALITVAHQFEMFAVADGVEAAEDARFLQATGIDCMQGFHFGVPKPSF</sequence>
<dbReference type="EMBL" id="FQXB01000002">
    <property type="protein sequence ID" value="SHH07459.1"/>
    <property type="molecule type" value="Genomic_DNA"/>
</dbReference>
<evidence type="ECO:0000313" key="3">
    <source>
        <dbReference type="EMBL" id="SHH07459.1"/>
    </source>
</evidence>
<name>A0A1M5Q164_9RHOB</name>